<gene>
    <name evidence="1" type="ORF">DDT42_01138</name>
</gene>
<comment type="caution">
    <text evidence="1">The sequence shown here is derived from an EMBL/GenBank/DDBJ whole genome shotgun (WGS) entry which is preliminary data.</text>
</comment>
<sequence length="62" mass="7007">MTVCRADTRAELGPRVRVSPSGALFHLWRNNSGFGRWVVVRLNSALGVIVTVRAQGTWFWNH</sequence>
<protein>
    <submittedName>
        <fullName evidence="1">Uncharacterized protein</fullName>
    </submittedName>
</protein>
<organism evidence="1 2">
    <name type="scientific">Psychracetigena formicireducens</name>
    <dbReference type="NCBI Taxonomy" id="2986056"/>
    <lineage>
        <taxon>Bacteria</taxon>
        <taxon>Bacillati</taxon>
        <taxon>Candidatus Lithacetigenota</taxon>
        <taxon>Candidatus Psychracetigena</taxon>
    </lineage>
</organism>
<dbReference type="Proteomes" id="UP000811545">
    <property type="component" value="Unassembled WGS sequence"/>
</dbReference>
<dbReference type="EMBL" id="QLTW01000068">
    <property type="protein sequence ID" value="MBT9145268.1"/>
    <property type="molecule type" value="Genomic_DNA"/>
</dbReference>
<evidence type="ECO:0000313" key="1">
    <source>
        <dbReference type="EMBL" id="MBT9145268.1"/>
    </source>
</evidence>
<evidence type="ECO:0000313" key="2">
    <source>
        <dbReference type="Proteomes" id="UP000811545"/>
    </source>
</evidence>
<name>A0A9E2BGR5_PSYF1</name>
<proteinExistence type="predicted"/>
<reference evidence="1 2" key="1">
    <citation type="journal article" date="2021" name="bioRxiv">
        <title>Unique metabolic strategies in Hadean analogues reveal hints for primordial physiology.</title>
        <authorList>
            <person name="Nobu M.K."/>
            <person name="Nakai R."/>
            <person name="Tamazawa S."/>
            <person name="Mori H."/>
            <person name="Toyoda A."/>
            <person name="Ijiri A."/>
            <person name="Suzuki S."/>
            <person name="Kurokawa K."/>
            <person name="Kamagata Y."/>
            <person name="Tamaki H."/>
        </authorList>
    </citation>
    <scope>NUCLEOTIDE SEQUENCE [LARGE SCALE GENOMIC DNA]</scope>
    <source>
        <strain evidence="1">BS525</strain>
    </source>
</reference>
<accession>A0A9E2BGR5</accession>
<dbReference type="AlphaFoldDB" id="A0A9E2BGR5"/>